<keyword evidence="7 9" id="KW-0378">Hydrolase</keyword>
<reference evidence="14" key="1">
    <citation type="submission" date="2016-10" db="EMBL/GenBank/DDBJ databases">
        <authorList>
            <person name="Varghese N."/>
            <person name="Submissions S."/>
        </authorList>
    </citation>
    <scope>NUCLEOTIDE SEQUENCE [LARGE SCALE GENOMIC DNA]</scope>
    <source>
        <strain evidence="14">VPI 5359</strain>
    </source>
</reference>
<dbReference type="CDD" id="cd10027">
    <property type="entry name" value="UDG-F1-like"/>
    <property type="match status" value="1"/>
</dbReference>
<evidence type="ECO:0000256" key="4">
    <source>
        <dbReference type="ARBA" id="ARBA00012030"/>
    </source>
</evidence>
<evidence type="ECO:0000256" key="10">
    <source>
        <dbReference type="PROSITE-ProRule" id="PRU10072"/>
    </source>
</evidence>
<sequence length="229" mass="26120">MSITFNNDWNTTIQQEFIKDYYKQLRQFLISEYKTRPIYPNMYDIFNAFHFTSYSDTKVCILGQDPYHGPGQAHGLSFSVKPDVAIPPSLRNIYQELSDDLGCPIPNHGYLKHWTDEGVLLLNAVLTVRAGQAASHRGQGWEQFTDHIIEQLNMREDPVVFILWGAFAQSKIPMITGKQHCIIRSPHPSPLSAHRGFFGSRPFSQTNDFLSQIGKEPIDWEIPAAVQVP</sequence>
<dbReference type="SMART" id="SM00987">
    <property type="entry name" value="UreE_C"/>
    <property type="match status" value="1"/>
</dbReference>
<dbReference type="Pfam" id="PF03167">
    <property type="entry name" value="UDG"/>
    <property type="match status" value="1"/>
</dbReference>
<dbReference type="FunFam" id="3.40.470.10:FF:000001">
    <property type="entry name" value="Uracil-DNA glycosylase"/>
    <property type="match status" value="1"/>
</dbReference>
<dbReference type="InterPro" id="IPR005122">
    <property type="entry name" value="Uracil-DNA_glycosylase-like"/>
</dbReference>
<dbReference type="NCBIfam" id="TIGR00628">
    <property type="entry name" value="ung"/>
    <property type="match status" value="1"/>
</dbReference>
<dbReference type="PROSITE" id="PS00130">
    <property type="entry name" value="U_DNA_GLYCOSYLASE"/>
    <property type="match status" value="1"/>
</dbReference>
<name>A0A1H3JNT2_EUBBA</name>
<dbReference type="InterPro" id="IPR002043">
    <property type="entry name" value="UDG_fam1"/>
</dbReference>
<evidence type="ECO:0000256" key="11">
    <source>
        <dbReference type="RuleBase" id="RU003780"/>
    </source>
</evidence>
<dbReference type="EC" id="3.2.2.27" evidence="4 9"/>
<evidence type="ECO:0000256" key="1">
    <source>
        <dbReference type="ARBA" id="ARBA00001400"/>
    </source>
</evidence>
<gene>
    <name evidence="9" type="primary">ung</name>
    <name evidence="13" type="ORF">SAMN04488579_13210</name>
</gene>
<evidence type="ECO:0000256" key="2">
    <source>
        <dbReference type="ARBA" id="ARBA00002631"/>
    </source>
</evidence>
<evidence type="ECO:0000256" key="9">
    <source>
        <dbReference type="HAMAP-Rule" id="MF_00148"/>
    </source>
</evidence>
<feature type="domain" description="Uracil-DNA glycosylase-like" evidence="12">
    <location>
        <begin position="50"/>
        <end position="210"/>
    </location>
</feature>
<dbReference type="EMBL" id="FNOU01000032">
    <property type="protein sequence ID" value="SDY41650.1"/>
    <property type="molecule type" value="Genomic_DNA"/>
</dbReference>
<comment type="catalytic activity">
    <reaction evidence="1 9 11">
        <text>Hydrolyzes single-stranded DNA or mismatched double-stranded DNA and polynucleotides, releasing free uracil.</text>
        <dbReference type="EC" id="3.2.2.27"/>
    </reaction>
</comment>
<dbReference type="Gene3D" id="3.40.470.10">
    <property type="entry name" value="Uracil-DNA glycosylase-like domain"/>
    <property type="match status" value="1"/>
</dbReference>
<evidence type="ECO:0000256" key="8">
    <source>
        <dbReference type="ARBA" id="ARBA00023204"/>
    </source>
</evidence>
<accession>A0A1H3JNT2</accession>
<protein>
    <recommendedName>
        <fullName evidence="5 9">Uracil-DNA glycosylase</fullName>
        <shortName evidence="9">UDG</shortName>
        <ecNumber evidence="4 9">3.2.2.27</ecNumber>
    </recommendedName>
</protein>
<dbReference type="NCBIfam" id="NF003591">
    <property type="entry name" value="PRK05254.1-4"/>
    <property type="match status" value="1"/>
</dbReference>
<dbReference type="InterPro" id="IPR018085">
    <property type="entry name" value="Ura-DNA_Glyclase_AS"/>
</dbReference>
<keyword evidence="6 9" id="KW-0227">DNA damage</keyword>
<keyword evidence="8 9" id="KW-0234">DNA repair</keyword>
<organism evidence="13 14">
    <name type="scientific">Eubacterium barkeri</name>
    <name type="common">Clostridium barkeri</name>
    <dbReference type="NCBI Taxonomy" id="1528"/>
    <lineage>
        <taxon>Bacteria</taxon>
        <taxon>Bacillati</taxon>
        <taxon>Bacillota</taxon>
        <taxon>Clostridia</taxon>
        <taxon>Eubacteriales</taxon>
        <taxon>Eubacteriaceae</taxon>
        <taxon>Eubacterium</taxon>
    </lineage>
</organism>
<comment type="function">
    <text evidence="2 9 11">Excises uracil residues from the DNA which can arise as a result of misincorporation of dUMP residues by DNA polymerase or due to deamination of cytosine.</text>
</comment>
<dbReference type="NCBIfam" id="NF003588">
    <property type="entry name" value="PRK05254.1-1"/>
    <property type="match status" value="1"/>
</dbReference>
<comment type="subcellular location">
    <subcellularLocation>
        <location evidence="9">Cytoplasm</location>
    </subcellularLocation>
</comment>
<comment type="similarity">
    <text evidence="3 9 11">Belongs to the uracil-DNA glycosylase (UDG) superfamily. UNG family.</text>
</comment>
<dbReference type="STRING" id="1528.SAMN04488579_13210"/>
<evidence type="ECO:0000256" key="7">
    <source>
        <dbReference type="ARBA" id="ARBA00022801"/>
    </source>
</evidence>
<dbReference type="OrthoDB" id="9804372at2"/>
<dbReference type="SMART" id="SM00986">
    <property type="entry name" value="UDG"/>
    <property type="match status" value="1"/>
</dbReference>
<keyword evidence="14" id="KW-1185">Reference proteome</keyword>
<evidence type="ECO:0000259" key="12">
    <source>
        <dbReference type="SMART" id="SM00986"/>
    </source>
</evidence>
<dbReference type="HAMAP" id="MF_00148">
    <property type="entry name" value="UDG"/>
    <property type="match status" value="1"/>
</dbReference>
<evidence type="ECO:0000256" key="6">
    <source>
        <dbReference type="ARBA" id="ARBA00022763"/>
    </source>
</evidence>
<dbReference type="AlphaFoldDB" id="A0A1H3JNT2"/>
<dbReference type="NCBIfam" id="NF003592">
    <property type="entry name" value="PRK05254.1-5"/>
    <property type="match status" value="1"/>
</dbReference>
<proteinExistence type="inferred from homology"/>
<dbReference type="GO" id="GO:0004844">
    <property type="term" value="F:uracil DNA N-glycosylase activity"/>
    <property type="evidence" value="ECO:0007669"/>
    <property type="project" value="UniProtKB-UniRule"/>
</dbReference>
<evidence type="ECO:0000256" key="3">
    <source>
        <dbReference type="ARBA" id="ARBA00008184"/>
    </source>
</evidence>
<evidence type="ECO:0000256" key="5">
    <source>
        <dbReference type="ARBA" id="ARBA00018429"/>
    </source>
</evidence>
<dbReference type="PANTHER" id="PTHR11264:SF0">
    <property type="entry name" value="URACIL-DNA GLYCOSYLASE"/>
    <property type="match status" value="1"/>
</dbReference>
<dbReference type="GO" id="GO:0005737">
    <property type="term" value="C:cytoplasm"/>
    <property type="evidence" value="ECO:0007669"/>
    <property type="project" value="UniProtKB-SubCell"/>
</dbReference>
<dbReference type="NCBIfam" id="NF003589">
    <property type="entry name" value="PRK05254.1-2"/>
    <property type="match status" value="1"/>
</dbReference>
<keyword evidence="9" id="KW-0963">Cytoplasm</keyword>
<dbReference type="PANTHER" id="PTHR11264">
    <property type="entry name" value="URACIL-DNA GLYCOSYLASE"/>
    <property type="match status" value="1"/>
</dbReference>
<feature type="active site" description="Proton acceptor" evidence="9 10">
    <location>
        <position position="65"/>
    </location>
</feature>
<evidence type="ECO:0000313" key="13">
    <source>
        <dbReference type="EMBL" id="SDY41650.1"/>
    </source>
</evidence>
<dbReference type="Proteomes" id="UP000199652">
    <property type="component" value="Unassembled WGS sequence"/>
</dbReference>
<dbReference type="InterPro" id="IPR036895">
    <property type="entry name" value="Uracil-DNA_glycosylase-like_sf"/>
</dbReference>
<dbReference type="RefSeq" id="WP_090247146.1">
    <property type="nucleotide sequence ID" value="NZ_FNOU01000032.1"/>
</dbReference>
<evidence type="ECO:0000313" key="14">
    <source>
        <dbReference type="Proteomes" id="UP000199652"/>
    </source>
</evidence>
<dbReference type="GO" id="GO:0097510">
    <property type="term" value="P:base-excision repair, AP site formation via deaminated base removal"/>
    <property type="evidence" value="ECO:0007669"/>
    <property type="project" value="TreeGrafter"/>
</dbReference>
<dbReference type="SUPFAM" id="SSF52141">
    <property type="entry name" value="Uracil-DNA glycosylase-like"/>
    <property type="match status" value="1"/>
</dbReference>